<name>A0ABW5YGA0_9SPHI</name>
<dbReference type="GO" id="GO:0016787">
    <property type="term" value="F:hydrolase activity"/>
    <property type="evidence" value="ECO:0007669"/>
    <property type="project" value="UniProtKB-KW"/>
</dbReference>
<comment type="caution">
    <text evidence="4">The sequence shown here is derived from an EMBL/GenBank/DDBJ whole genome shotgun (WGS) entry which is preliminary data.</text>
</comment>
<dbReference type="InterPro" id="IPR050300">
    <property type="entry name" value="GDXG_lipolytic_enzyme"/>
</dbReference>
<dbReference type="SUPFAM" id="SSF53474">
    <property type="entry name" value="alpha/beta-Hydrolases"/>
    <property type="match status" value="1"/>
</dbReference>
<evidence type="ECO:0000259" key="3">
    <source>
        <dbReference type="Pfam" id="PF20434"/>
    </source>
</evidence>
<evidence type="ECO:0000313" key="5">
    <source>
        <dbReference type="Proteomes" id="UP001597557"/>
    </source>
</evidence>
<evidence type="ECO:0000256" key="2">
    <source>
        <dbReference type="SAM" id="SignalP"/>
    </source>
</evidence>
<dbReference type="Proteomes" id="UP001597557">
    <property type="component" value="Unassembled WGS sequence"/>
</dbReference>
<sequence>MKKLILTTLTFISAIAVRAQEITQIPLYPKGVINSKPAPADYQENDTKDWAYKVINPVLLPFPADKSNNTGTAVVICPGGGYGGLSMVNEGFNIAKAFNKIGVSAFILKYRLPSDLIMKDKTIGPLQDAQTALQIVRSRAAEWGINPAKVGIIGASAGGHLASTVETHFKQVVAGDKSISVRPDFAILMYPVITFGDKTHQGSKDNLIGKNPSQELVDLYSNEKQVTPDTPPTFIVMAEDDGTVPVENALLFYSAMIQNHVKGEMHIYQAGGHGFGIHNSKSTEEWFTWCAAWMKANGF</sequence>
<feature type="domain" description="BD-FAE-like" evidence="3">
    <location>
        <begin position="63"/>
        <end position="255"/>
    </location>
</feature>
<keyword evidence="5" id="KW-1185">Reference proteome</keyword>
<dbReference type="PANTHER" id="PTHR48081:SF6">
    <property type="entry name" value="PEPTIDASE S9 PROLYL OLIGOPEPTIDASE CATALYTIC DOMAIN-CONTAINING PROTEIN"/>
    <property type="match status" value="1"/>
</dbReference>
<dbReference type="EMBL" id="JBHUPD010000004">
    <property type="protein sequence ID" value="MFD2874413.1"/>
    <property type="molecule type" value="Genomic_DNA"/>
</dbReference>
<gene>
    <name evidence="4" type="ORF">ACFS5N_18165</name>
</gene>
<organism evidence="4 5">
    <name type="scientific">Mucilaginibacter ximonensis</name>
    <dbReference type="NCBI Taxonomy" id="538021"/>
    <lineage>
        <taxon>Bacteria</taxon>
        <taxon>Pseudomonadati</taxon>
        <taxon>Bacteroidota</taxon>
        <taxon>Sphingobacteriia</taxon>
        <taxon>Sphingobacteriales</taxon>
        <taxon>Sphingobacteriaceae</taxon>
        <taxon>Mucilaginibacter</taxon>
    </lineage>
</organism>
<dbReference type="Pfam" id="PF20434">
    <property type="entry name" value="BD-FAE"/>
    <property type="match status" value="1"/>
</dbReference>
<keyword evidence="1 4" id="KW-0378">Hydrolase</keyword>
<dbReference type="InterPro" id="IPR049492">
    <property type="entry name" value="BD-FAE-like_dom"/>
</dbReference>
<dbReference type="PANTHER" id="PTHR48081">
    <property type="entry name" value="AB HYDROLASE SUPERFAMILY PROTEIN C4A8.06C"/>
    <property type="match status" value="1"/>
</dbReference>
<reference evidence="5" key="1">
    <citation type="journal article" date="2019" name="Int. J. Syst. Evol. Microbiol.">
        <title>The Global Catalogue of Microorganisms (GCM) 10K type strain sequencing project: providing services to taxonomists for standard genome sequencing and annotation.</title>
        <authorList>
            <consortium name="The Broad Institute Genomics Platform"/>
            <consortium name="The Broad Institute Genome Sequencing Center for Infectious Disease"/>
            <person name="Wu L."/>
            <person name="Ma J."/>
        </authorList>
    </citation>
    <scope>NUCLEOTIDE SEQUENCE [LARGE SCALE GENOMIC DNA]</scope>
    <source>
        <strain evidence="5">KCTC 22437</strain>
    </source>
</reference>
<dbReference type="InterPro" id="IPR029058">
    <property type="entry name" value="AB_hydrolase_fold"/>
</dbReference>
<accession>A0ABW5YGA0</accession>
<dbReference type="RefSeq" id="WP_377189041.1">
    <property type="nucleotide sequence ID" value="NZ_JBHUPD010000004.1"/>
</dbReference>
<feature type="chain" id="PRO_5046008917" evidence="2">
    <location>
        <begin position="20"/>
        <end position="299"/>
    </location>
</feature>
<feature type="signal peptide" evidence="2">
    <location>
        <begin position="1"/>
        <end position="19"/>
    </location>
</feature>
<evidence type="ECO:0000256" key="1">
    <source>
        <dbReference type="ARBA" id="ARBA00022801"/>
    </source>
</evidence>
<proteinExistence type="predicted"/>
<protein>
    <submittedName>
        <fullName evidence="4">Alpha/beta hydrolase</fullName>
    </submittedName>
</protein>
<keyword evidence="2" id="KW-0732">Signal</keyword>
<evidence type="ECO:0000313" key="4">
    <source>
        <dbReference type="EMBL" id="MFD2874413.1"/>
    </source>
</evidence>
<dbReference type="Gene3D" id="3.40.50.1820">
    <property type="entry name" value="alpha/beta hydrolase"/>
    <property type="match status" value="1"/>
</dbReference>